<keyword evidence="2" id="KW-1185">Reference proteome</keyword>
<proteinExistence type="predicted"/>
<sequence length="113" mass="12899">MKRLLPFLFLLTLTHCQRVEVENRAALQEIYKKYQNGDISECQHNGQLVYSAGINAYDAGGVIYDKNGNTIAGCNYAWGFVDPICRELTNCEVIYRVKNHITGEPPVNKYRLK</sequence>
<accession>A0A840TXC9</accession>
<name>A0A840TXC9_9BACT</name>
<reference evidence="1 2" key="1">
    <citation type="submission" date="2020-08" db="EMBL/GenBank/DDBJ databases">
        <title>Genomic Encyclopedia of Type Strains, Phase IV (KMG-IV): sequencing the most valuable type-strain genomes for metagenomic binning, comparative biology and taxonomic classification.</title>
        <authorList>
            <person name="Goeker M."/>
        </authorList>
    </citation>
    <scope>NUCLEOTIDE SEQUENCE [LARGE SCALE GENOMIC DNA]</scope>
    <source>
        <strain evidence="1 2">DSM 105074</strain>
    </source>
</reference>
<dbReference type="RefSeq" id="WP_184177159.1">
    <property type="nucleotide sequence ID" value="NZ_JACHGF010000008.1"/>
</dbReference>
<dbReference type="EMBL" id="JACHGF010000008">
    <property type="protein sequence ID" value="MBB5286237.1"/>
    <property type="molecule type" value="Genomic_DNA"/>
</dbReference>
<protein>
    <submittedName>
        <fullName evidence="1">Uncharacterized protein</fullName>
    </submittedName>
</protein>
<evidence type="ECO:0000313" key="2">
    <source>
        <dbReference type="Proteomes" id="UP000557307"/>
    </source>
</evidence>
<gene>
    <name evidence="1" type="ORF">HNQ92_004397</name>
</gene>
<dbReference type="AlphaFoldDB" id="A0A840TXC9"/>
<comment type="caution">
    <text evidence="1">The sequence shown here is derived from an EMBL/GenBank/DDBJ whole genome shotgun (WGS) entry which is preliminary data.</text>
</comment>
<evidence type="ECO:0000313" key="1">
    <source>
        <dbReference type="EMBL" id="MBB5286237.1"/>
    </source>
</evidence>
<organism evidence="1 2">
    <name type="scientific">Rhabdobacter roseus</name>
    <dbReference type="NCBI Taxonomy" id="1655419"/>
    <lineage>
        <taxon>Bacteria</taxon>
        <taxon>Pseudomonadati</taxon>
        <taxon>Bacteroidota</taxon>
        <taxon>Cytophagia</taxon>
        <taxon>Cytophagales</taxon>
        <taxon>Cytophagaceae</taxon>
        <taxon>Rhabdobacter</taxon>
    </lineage>
</organism>
<dbReference type="Proteomes" id="UP000557307">
    <property type="component" value="Unassembled WGS sequence"/>
</dbReference>